<dbReference type="GO" id="GO:0005524">
    <property type="term" value="F:ATP binding"/>
    <property type="evidence" value="ECO:0007669"/>
    <property type="project" value="UniProtKB-KW"/>
</dbReference>
<dbReference type="AlphaFoldDB" id="A0A3Q7JCS5"/>
<dbReference type="GO" id="GO:0043531">
    <property type="term" value="F:ADP binding"/>
    <property type="evidence" value="ECO:0007669"/>
    <property type="project" value="InterPro"/>
</dbReference>
<name>A0A3Q7JCS5_SOLLC</name>
<dbReference type="OMA" id="HICEYMG"/>
<proteinExistence type="predicted"/>
<dbReference type="Gramene" id="Solyc10g055140.2.1">
    <property type="protein sequence ID" value="Solyc10g055140.2.1.1"/>
    <property type="gene ID" value="Solyc10g055140.2"/>
</dbReference>
<dbReference type="InterPro" id="IPR042197">
    <property type="entry name" value="Apaf_helical"/>
</dbReference>
<keyword evidence="3" id="KW-0547">Nucleotide-binding</keyword>
<evidence type="ECO:0000313" key="5">
    <source>
        <dbReference type="EnsemblPlants" id="Solyc10g055140.2.1.1"/>
    </source>
</evidence>
<dbReference type="InterPro" id="IPR050905">
    <property type="entry name" value="Plant_NBS-LRR"/>
</dbReference>
<dbReference type="PANTHER" id="PTHR33463">
    <property type="entry name" value="NB-ARC DOMAIN-CONTAINING PROTEIN-RELATED"/>
    <property type="match status" value="1"/>
</dbReference>
<dbReference type="PRINTS" id="PR00364">
    <property type="entry name" value="DISEASERSIST"/>
</dbReference>
<keyword evidence="2" id="KW-0611">Plant defense</keyword>
<dbReference type="Gene3D" id="3.40.50.300">
    <property type="entry name" value="P-loop containing nucleotide triphosphate hydrolases"/>
    <property type="match status" value="1"/>
</dbReference>
<dbReference type="InterPro" id="IPR027417">
    <property type="entry name" value="P-loop_NTPase"/>
</dbReference>
<feature type="domain" description="NB-ARC" evidence="4">
    <location>
        <begin position="4"/>
        <end position="159"/>
    </location>
</feature>
<dbReference type="PANTHER" id="PTHR33463:SF198">
    <property type="entry name" value="RPP4C3"/>
    <property type="match status" value="1"/>
</dbReference>
<evidence type="ECO:0000256" key="3">
    <source>
        <dbReference type="ARBA" id="ARBA00022840"/>
    </source>
</evidence>
<evidence type="ECO:0000313" key="6">
    <source>
        <dbReference type="Proteomes" id="UP000004994"/>
    </source>
</evidence>
<dbReference type="PaxDb" id="4081-Solyc10g055140.1.1"/>
<dbReference type="EnsemblPlants" id="Solyc10g055140.2.1">
    <property type="protein sequence ID" value="Solyc10g055140.2.1.1"/>
    <property type="gene ID" value="Solyc10g055140.2"/>
</dbReference>
<dbReference type="GO" id="GO:0006952">
    <property type="term" value="P:defense response"/>
    <property type="evidence" value="ECO:0007669"/>
    <property type="project" value="UniProtKB-KW"/>
</dbReference>
<evidence type="ECO:0000256" key="2">
    <source>
        <dbReference type="ARBA" id="ARBA00022821"/>
    </source>
</evidence>
<dbReference type="Proteomes" id="UP000004994">
    <property type="component" value="Chromosome 10"/>
</dbReference>
<protein>
    <recommendedName>
        <fullName evidence="4">NB-ARC domain-containing protein</fullName>
    </recommendedName>
</protein>
<keyword evidence="1" id="KW-0433">Leucine-rich repeat</keyword>
<dbReference type="Gene3D" id="1.10.8.430">
    <property type="entry name" value="Helical domain of apoptotic protease-activating factors"/>
    <property type="match status" value="1"/>
</dbReference>
<dbReference type="SUPFAM" id="SSF52540">
    <property type="entry name" value="P-loop containing nucleoside triphosphate hydrolases"/>
    <property type="match status" value="1"/>
</dbReference>
<keyword evidence="6" id="KW-1185">Reference proteome</keyword>
<sequence length="231" mass="25888">MESLKDEGVTMIGICGVRGVGKTTLDDKIMQKAKKERMFNDVVMVIVSQQSDPKRIQGEIDRGVGLTLEGDDMLSHGDRLCTRLVDQNSHILIILDDVWKALDLKRLGIPSGRNHKHQYEVIFTTRFRFVCEAMGAQKIMEIGMLSEKEAWILFKQKVGNFVDIPSLLDIAKEVDKEYKGLPLAIITLAGALKNLKTKPSWDCALEQLRSAETRIIPVCVCVRACVRACVC</sequence>
<reference evidence="5" key="1">
    <citation type="journal article" date="2012" name="Nature">
        <title>The tomato genome sequence provides insights into fleshy fruit evolution.</title>
        <authorList>
            <consortium name="Tomato Genome Consortium"/>
        </authorList>
    </citation>
    <scope>NUCLEOTIDE SEQUENCE [LARGE SCALE GENOMIC DNA]</scope>
    <source>
        <strain evidence="5">cv. Heinz 1706</strain>
    </source>
</reference>
<organism evidence="5">
    <name type="scientific">Solanum lycopersicum</name>
    <name type="common">Tomato</name>
    <name type="synonym">Lycopersicon esculentum</name>
    <dbReference type="NCBI Taxonomy" id="4081"/>
    <lineage>
        <taxon>Eukaryota</taxon>
        <taxon>Viridiplantae</taxon>
        <taxon>Streptophyta</taxon>
        <taxon>Embryophyta</taxon>
        <taxon>Tracheophyta</taxon>
        <taxon>Spermatophyta</taxon>
        <taxon>Magnoliopsida</taxon>
        <taxon>eudicotyledons</taxon>
        <taxon>Gunneridae</taxon>
        <taxon>Pentapetalae</taxon>
        <taxon>asterids</taxon>
        <taxon>lamiids</taxon>
        <taxon>Solanales</taxon>
        <taxon>Solanaceae</taxon>
        <taxon>Solanoideae</taxon>
        <taxon>Solaneae</taxon>
        <taxon>Solanum</taxon>
        <taxon>Solanum subgen. Lycopersicon</taxon>
    </lineage>
</organism>
<evidence type="ECO:0000256" key="1">
    <source>
        <dbReference type="ARBA" id="ARBA00022614"/>
    </source>
</evidence>
<dbReference type="InterPro" id="IPR002182">
    <property type="entry name" value="NB-ARC"/>
</dbReference>
<reference evidence="5" key="2">
    <citation type="submission" date="2019-01" db="UniProtKB">
        <authorList>
            <consortium name="EnsemblPlants"/>
        </authorList>
    </citation>
    <scope>IDENTIFICATION</scope>
    <source>
        <strain evidence="5">cv. Heinz 1706</strain>
    </source>
</reference>
<dbReference type="STRING" id="4081.A0A3Q7JCS5"/>
<dbReference type="InParanoid" id="A0A3Q7JCS5"/>
<evidence type="ECO:0000259" key="4">
    <source>
        <dbReference type="Pfam" id="PF00931"/>
    </source>
</evidence>
<dbReference type="Pfam" id="PF00931">
    <property type="entry name" value="NB-ARC"/>
    <property type="match status" value="1"/>
</dbReference>
<keyword evidence="3" id="KW-0067">ATP-binding</keyword>
<accession>A0A3Q7JCS5</accession>